<feature type="chain" id="PRO_5018277737" description="N-acetylmuramoyl-L-alanine amidase" evidence="3">
    <location>
        <begin position="24"/>
        <end position="717"/>
    </location>
</feature>
<evidence type="ECO:0000313" key="6">
    <source>
        <dbReference type="EMBL" id="RNE49998.1"/>
    </source>
</evidence>
<protein>
    <recommendedName>
        <fullName evidence="8">N-acetylmuramoyl-L-alanine amidase</fullName>
    </recommendedName>
</protein>
<comment type="similarity">
    <text evidence="1">Belongs to the N-acetylmuramoyl-L-alanine amidase 2 family.</text>
</comment>
<feature type="domain" description="N-acetylmuramoyl-L-alanine amidase" evidence="4">
    <location>
        <begin position="285"/>
        <end position="450"/>
    </location>
</feature>
<dbReference type="GO" id="GO:0008745">
    <property type="term" value="F:N-acetylmuramoyl-L-alanine amidase activity"/>
    <property type="evidence" value="ECO:0007669"/>
    <property type="project" value="InterPro"/>
</dbReference>
<dbReference type="InterPro" id="IPR036505">
    <property type="entry name" value="Amidase/PGRP_sf"/>
</dbReference>
<dbReference type="EMBL" id="PTJO01000001">
    <property type="protein sequence ID" value="RNE49998.1"/>
    <property type="molecule type" value="Genomic_DNA"/>
</dbReference>
<dbReference type="GO" id="GO:0009253">
    <property type="term" value="P:peptidoglycan catabolic process"/>
    <property type="evidence" value="ECO:0007669"/>
    <property type="project" value="InterPro"/>
</dbReference>
<dbReference type="InterPro" id="IPR002502">
    <property type="entry name" value="Amidase_domain"/>
</dbReference>
<reference evidence="6 7" key="1">
    <citation type="submission" date="2018-02" db="EMBL/GenBank/DDBJ databases">
        <title>Corynebacterium alimpuense sp. nov., a marine obligate actinomycete isolated from sediments of Valparaiso bay, Chile.</title>
        <authorList>
            <person name="Claverias F."/>
            <person name="Gonzales-Siles L."/>
            <person name="Salva-Serra F."/>
            <person name="Inganaes E."/>
            <person name="Molin K."/>
            <person name="Cumsille A."/>
            <person name="Undabarrena A."/>
            <person name="Couve E."/>
            <person name="Moore E.R.B."/>
            <person name="Gomila M."/>
            <person name="Camara B."/>
        </authorList>
    </citation>
    <scope>NUCLEOTIDE SEQUENCE [LARGE SCALE GENOMIC DNA]</scope>
    <source>
        <strain evidence="6 7">CCUG 69366</strain>
    </source>
</reference>
<proteinExistence type="inferred from homology"/>
<comment type="caution">
    <text evidence="6">The sequence shown here is derived from an EMBL/GenBank/DDBJ whole genome shotgun (WGS) entry which is preliminary data.</text>
</comment>
<evidence type="ECO:0000256" key="2">
    <source>
        <dbReference type="SAM" id="MobiDB-lite"/>
    </source>
</evidence>
<feature type="region of interest" description="Disordered" evidence="2">
    <location>
        <begin position="167"/>
        <end position="193"/>
    </location>
</feature>
<feature type="domain" description="Peptidoglycan recognition protein family" evidence="5">
    <location>
        <begin position="272"/>
        <end position="421"/>
    </location>
</feature>
<sequence>MSRQASVRPTLAAILSVSLVVSAAVGGNQILKTQQADPGPVSVMKETESFATGANVVIEDAAISAQSGEAGPRTVKEFTRDETFSMFAVTWDGQRDLAAYVRAEAEDGSWSPWYDAEPVDQLAADGKGGTDLLYIEPTNRVQVSITGVDLYSDDDTSPEVDIAPAEAAPAAQAPVEAAPVAPEAAAPAAEAPVEAEPAAAPAAAAPVEAAPVEAAPIAQTIDGLAPMPSNYGDILPVADVATSDDLDVVFIDGNADEGGIALAAESTTYGMPDVVTRAGWGADESKRCSSPTIDSGGVTAAVVHHTAGSNNYSAAESAGIMRGMYSYHADSLNWCDIGYNAVVDKFGTIYEGRYGGLDEAVQGAHVGGFNQNTFGISMMGNYDTTQPSAELIKSVGEMIGWKAAISDFDPEGTTGRYSGGFNGSKFSAGTTASLPNIFAHRDAHYNACPGQYGYAQMDNIRAYASEKYDAINAGSEDSSQSSSSATPSSSPTAPSSPAVEPSEDPSPSASTSTSTSTTVPDKEPSENDSVTFEPIETGSAANTINNAVNGNDSAIISLIGSIAAIAVSALAANPGEAGALTQLGDVSVLEGLSISDLEPVVSTLISISGDSEIEQTWNQIYTVFGPVLGSPRSGVATAAATEYALFDDGIILDSEQTGTYALWGTIADVWAGQGFDLGPLGLPLSNQYSTGDLLRVNFEGGYITLDPATGEADITLS</sequence>
<organism evidence="6 7">
    <name type="scientific">Corynebacterium alimapuense</name>
    <dbReference type="NCBI Taxonomy" id="1576874"/>
    <lineage>
        <taxon>Bacteria</taxon>
        <taxon>Bacillati</taxon>
        <taxon>Actinomycetota</taxon>
        <taxon>Actinomycetes</taxon>
        <taxon>Mycobacteriales</taxon>
        <taxon>Corynebacteriaceae</taxon>
        <taxon>Corynebacterium</taxon>
    </lineage>
</organism>
<name>A0A3M8KC89_9CORY</name>
<dbReference type="InterPro" id="IPR015510">
    <property type="entry name" value="PGRP"/>
</dbReference>
<keyword evidence="7" id="KW-1185">Reference proteome</keyword>
<dbReference type="SUPFAM" id="SSF55846">
    <property type="entry name" value="N-acetylmuramoyl-L-alanine amidase-like"/>
    <property type="match status" value="1"/>
</dbReference>
<dbReference type="CDD" id="cd06583">
    <property type="entry name" value="PGRP"/>
    <property type="match status" value="1"/>
</dbReference>
<feature type="signal peptide" evidence="3">
    <location>
        <begin position="1"/>
        <end position="23"/>
    </location>
</feature>
<dbReference type="Proteomes" id="UP000266975">
    <property type="component" value="Unassembled WGS sequence"/>
</dbReference>
<evidence type="ECO:0008006" key="8">
    <source>
        <dbReference type="Google" id="ProtNLM"/>
    </source>
</evidence>
<dbReference type="PANTHER" id="PTHR11022">
    <property type="entry name" value="PEPTIDOGLYCAN RECOGNITION PROTEIN"/>
    <property type="match status" value="1"/>
</dbReference>
<dbReference type="AlphaFoldDB" id="A0A3M8KC89"/>
<evidence type="ECO:0000259" key="5">
    <source>
        <dbReference type="SMART" id="SM00701"/>
    </source>
</evidence>
<dbReference type="Gene3D" id="3.40.80.10">
    <property type="entry name" value="Peptidoglycan recognition protein-like"/>
    <property type="match status" value="1"/>
</dbReference>
<evidence type="ECO:0000256" key="3">
    <source>
        <dbReference type="SAM" id="SignalP"/>
    </source>
</evidence>
<evidence type="ECO:0000313" key="7">
    <source>
        <dbReference type="Proteomes" id="UP000266975"/>
    </source>
</evidence>
<gene>
    <name evidence="6" type="ORF">C5L39_01095</name>
</gene>
<dbReference type="SMART" id="SM00701">
    <property type="entry name" value="PGRP"/>
    <property type="match status" value="1"/>
</dbReference>
<dbReference type="PANTHER" id="PTHR11022:SF41">
    <property type="entry name" value="PEPTIDOGLYCAN-RECOGNITION PROTEIN LC-RELATED"/>
    <property type="match status" value="1"/>
</dbReference>
<feature type="compositionally biased region" description="Low complexity" evidence="2">
    <location>
        <begin position="475"/>
        <end position="519"/>
    </location>
</feature>
<feature type="region of interest" description="Disordered" evidence="2">
    <location>
        <begin position="472"/>
        <end position="534"/>
    </location>
</feature>
<evidence type="ECO:0000259" key="4">
    <source>
        <dbReference type="SMART" id="SM00644"/>
    </source>
</evidence>
<accession>A0A3M8KC89</accession>
<dbReference type="OrthoDB" id="514320at2"/>
<keyword evidence="3" id="KW-0732">Signal</keyword>
<evidence type="ECO:0000256" key="1">
    <source>
        <dbReference type="ARBA" id="ARBA00007553"/>
    </source>
</evidence>
<dbReference type="InterPro" id="IPR006619">
    <property type="entry name" value="PGRP_domain_met/bac"/>
</dbReference>
<dbReference type="GO" id="GO:0008270">
    <property type="term" value="F:zinc ion binding"/>
    <property type="evidence" value="ECO:0007669"/>
    <property type="project" value="InterPro"/>
</dbReference>
<dbReference type="Pfam" id="PF01510">
    <property type="entry name" value="Amidase_2"/>
    <property type="match status" value="1"/>
</dbReference>
<dbReference type="SMART" id="SM00644">
    <property type="entry name" value="Ami_2"/>
    <property type="match status" value="1"/>
</dbReference>